<dbReference type="Proteomes" id="UP000186922">
    <property type="component" value="Unassembled WGS sequence"/>
</dbReference>
<dbReference type="InterPro" id="IPR019775">
    <property type="entry name" value="WD40_repeat_CS"/>
</dbReference>
<feature type="repeat" description="WD" evidence="6">
    <location>
        <begin position="168"/>
        <end position="203"/>
    </location>
</feature>
<evidence type="ECO:0000256" key="1">
    <source>
        <dbReference type="ARBA" id="ARBA00008075"/>
    </source>
</evidence>
<dbReference type="SMART" id="SM00320">
    <property type="entry name" value="WD40"/>
    <property type="match status" value="4"/>
</dbReference>
<gene>
    <name evidence="8" type="primary">RvY_06824-1</name>
    <name evidence="8" type="synonym">RvY_06824.1</name>
    <name evidence="8" type="ORF">RvY_06824</name>
</gene>
<feature type="repeat" description="WD" evidence="6">
    <location>
        <begin position="214"/>
        <end position="247"/>
    </location>
</feature>
<evidence type="ECO:0000256" key="2">
    <source>
        <dbReference type="ARBA" id="ARBA00022574"/>
    </source>
</evidence>
<dbReference type="EMBL" id="BDGG01000003">
    <property type="protein sequence ID" value="GAU95149.1"/>
    <property type="molecule type" value="Genomic_DNA"/>
</dbReference>
<evidence type="ECO:0000256" key="6">
    <source>
        <dbReference type="PROSITE-ProRule" id="PRU00221"/>
    </source>
</evidence>
<dbReference type="InterPro" id="IPR036322">
    <property type="entry name" value="WD40_repeat_dom_sf"/>
</dbReference>
<protein>
    <submittedName>
        <fullName evidence="8">Uncharacterized protein</fullName>
    </submittedName>
</protein>
<dbReference type="Pfam" id="PF00400">
    <property type="entry name" value="WD40"/>
    <property type="match status" value="3"/>
</dbReference>
<dbReference type="PROSITE" id="PS00678">
    <property type="entry name" value="WD_REPEATS_1"/>
    <property type="match status" value="1"/>
</dbReference>
<dbReference type="OrthoDB" id="7318948at2759"/>
<feature type="region of interest" description="Disordered" evidence="7">
    <location>
        <begin position="428"/>
        <end position="465"/>
    </location>
</feature>
<keyword evidence="3" id="KW-0677">Repeat</keyword>
<comment type="similarity">
    <text evidence="1">Belongs to the WD repeat ESC family.</text>
</comment>
<comment type="caution">
    <text evidence="8">The sequence shown here is derived from an EMBL/GenBank/DDBJ whole genome shotgun (WGS) entry which is preliminary data.</text>
</comment>
<dbReference type="InterPro" id="IPR001680">
    <property type="entry name" value="WD40_rpt"/>
</dbReference>
<dbReference type="InterPro" id="IPR015943">
    <property type="entry name" value="WD40/YVTN_repeat-like_dom_sf"/>
</dbReference>
<feature type="compositionally biased region" description="Acidic residues" evidence="7">
    <location>
        <begin position="452"/>
        <end position="465"/>
    </location>
</feature>
<keyword evidence="9" id="KW-1185">Reference proteome</keyword>
<proteinExistence type="inferred from homology"/>
<keyword evidence="4" id="KW-0805">Transcription regulation</keyword>
<evidence type="ECO:0000256" key="7">
    <source>
        <dbReference type="SAM" id="MobiDB-lite"/>
    </source>
</evidence>
<dbReference type="InterPro" id="IPR051243">
    <property type="entry name" value="PcG_WD-repeat"/>
</dbReference>
<evidence type="ECO:0000256" key="3">
    <source>
        <dbReference type="ARBA" id="ARBA00022737"/>
    </source>
</evidence>
<organism evidence="8 9">
    <name type="scientific">Ramazzottius varieornatus</name>
    <name type="common">Water bear</name>
    <name type="synonym">Tardigrade</name>
    <dbReference type="NCBI Taxonomy" id="947166"/>
    <lineage>
        <taxon>Eukaryota</taxon>
        <taxon>Metazoa</taxon>
        <taxon>Ecdysozoa</taxon>
        <taxon>Tardigrada</taxon>
        <taxon>Eutardigrada</taxon>
        <taxon>Parachela</taxon>
        <taxon>Hypsibioidea</taxon>
        <taxon>Ramazzottiidae</taxon>
        <taxon>Ramazzottius</taxon>
    </lineage>
</organism>
<sequence>MRAMPGKRSLDVDDGPKPSAGAPSYITFTSVTQHDVWGPANTNTLRKNEPKHRISYFIYALQFNPDPPADLLGDFAYVIAVVTAEHCLFLRVSHNGDRFEQFENFSVPDQPVKDKKKKETEAKEDIYTLQWIKDPINRRDWTAVAFAGSTGIIRLVDLQLQPQRVAFLRGHATAVNELAYCKAQPAFLLSGSKDHTIRLWSIKYLTCLAVFGGAQGHRAEIISLDVDLFGAYIVSGSFDSTIKIWNLFQPEHVALLDKVRIHAITSDPKPVTVPSACFSVSDIHDGQIDCVRWAFGGDKNHYVISKASDKTVLIWMPTLPQHGVPGIGTEWQLCHKMKLQNNDYWFVKFAVWQNEGQHVLALGDDKGWIRLHDLQALATKQKAAQRSLKTKVNRTSSPSKAVIRAVSFSTDGRLLIGGSDDGICHIFRRSDSPTGKRSPAASQGGRAGRFETDDEDDLDDDFKEC</sequence>
<dbReference type="PROSITE" id="PS50082">
    <property type="entry name" value="WD_REPEATS_2"/>
    <property type="match status" value="2"/>
</dbReference>
<dbReference type="SUPFAM" id="SSF50978">
    <property type="entry name" value="WD40 repeat-like"/>
    <property type="match status" value="1"/>
</dbReference>
<keyword evidence="5" id="KW-0804">Transcription</keyword>
<dbReference type="InterPro" id="IPR020472">
    <property type="entry name" value="WD40_PAC1"/>
</dbReference>
<reference evidence="8 9" key="1">
    <citation type="journal article" date="2016" name="Nat. Commun.">
        <title>Extremotolerant tardigrade genome and improved radiotolerance of human cultured cells by tardigrade-unique protein.</title>
        <authorList>
            <person name="Hashimoto T."/>
            <person name="Horikawa D.D."/>
            <person name="Saito Y."/>
            <person name="Kuwahara H."/>
            <person name="Kozuka-Hata H."/>
            <person name="Shin-I T."/>
            <person name="Minakuchi Y."/>
            <person name="Ohishi K."/>
            <person name="Motoyama A."/>
            <person name="Aizu T."/>
            <person name="Enomoto A."/>
            <person name="Kondo K."/>
            <person name="Tanaka S."/>
            <person name="Hara Y."/>
            <person name="Koshikawa S."/>
            <person name="Sagara H."/>
            <person name="Miura T."/>
            <person name="Yokobori S."/>
            <person name="Miyagawa K."/>
            <person name="Suzuki Y."/>
            <person name="Kubo T."/>
            <person name="Oyama M."/>
            <person name="Kohara Y."/>
            <person name="Fujiyama A."/>
            <person name="Arakawa K."/>
            <person name="Katayama T."/>
            <person name="Toyoda A."/>
            <person name="Kunieda T."/>
        </authorList>
    </citation>
    <scope>NUCLEOTIDE SEQUENCE [LARGE SCALE GENOMIC DNA]</scope>
    <source>
        <strain evidence="8 9">YOKOZUNA-1</strain>
    </source>
</reference>
<dbReference type="PANTHER" id="PTHR10253">
    <property type="entry name" value="POLYCOMB PROTEIN"/>
    <property type="match status" value="1"/>
</dbReference>
<dbReference type="AlphaFoldDB" id="A0A1D1UZX5"/>
<keyword evidence="2 6" id="KW-0853">WD repeat</keyword>
<dbReference type="PRINTS" id="PR00320">
    <property type="entry name" value="GPROTEINBRPT"/>
</dbReference>
<evidence type="ECO:0000256" key="4">
    <source>
        <dbReference type="ARBA" id="ARBA00023015"/>
    </source>
</evidence>
<dbReference type="PROSITE" id="PS50294">
    <property type="entry name" value="WD_REPEATS_REGION"/>
    <property type="match status" value="2"/>
</dbReference>
<evidence type="ECO:0000313" key="9">
    <source>
        <dbReference type="Proteomes" id="UP000186922"/>
    </source>
</evidence>
<dbReference type="STRING" id="947166.A0A1D1UZX5"/>
<name>A0A1D1UZX5_RAMVA</name>
<evidence type="ECO:0000313" key="8">
    <source>
        <dbReference type="EMBL" id="GAU95149.1"/>
    </source>
</evidence>
<dbReference type="Gene3D" id="2.130.10.10">
    <property type="entry name" value="YVTN repeat-like/Quinoprotein amine dehydrogenase"/>
    <property type="match status" value="1"/>
</dbReference>
<accession>A0A1D1UZX5</accession>
<evidence type="ECO:0000256" key="5">
    <source>
        <dbReference type="ARBA" id="ARBA00023163"/>
    </source>
</evidence>